<comment type="subcellular location">
    <subcellularLocation>
        <location evidence="3">Endoplasmic reticulum membrane</location>
        <topology evidence="3">Peripheral membrane protein</topology>
    </subcellularLocation>
    <subcellularLocation>
        <location evidence="2">Microsome membrane</location>
        <topology evidence="2">Peripheral membrane protein</topology>
    </subcellularLocation>
</comment>
<dbReference type="SUPFAM" id="SSF48264">
    <property type="entry name" value="Cytochrome P450"/>
    <property type="match status" value="1"/>
</dbReference>
<evidence type="ECO:0000256" key="14">
    <source>
        <dbReference type="ARBA" id="ARBA00047827"/>
    </source>
</evidence>
<comment type="catalytic activity">
    <reaction evidence="14">
        <text>an organic molecule + reduced [NADPH--hemoprotein reductase] + O2 = an alcohol + oxidized [NADPH--hemoprotein reductase] + H2O + H(+)</text>
        <dbReference type="Rhea" id="RHEA:17149"/>
        <dbReference type="Rhea" id="RHEA-COMP:11964"/>
        <dbReference type="Rhea" id="RHEA-COMP:11965"/>
        <dbReference type="ChEBI" id="CHEBI:15377"/>
        <dbReference type="ChEBI" id="CHEBI:15378"/>
        <dbReference type="ChEBI" id="CHEBI:15379"/>
        <dbReference type="ChEBI" id="CHEBI:30879"/>
        <dbReference type="ChEBI" id="CHEBI:57618"/>
        <dbReference type="ChEBI" id="CHEBI:58210"/>
        <dbReference type="ChEBI" id="CHEBI:142491"/>
        <dbReference type="EC" id="1.14.14.1"/>
    </reaction>
</comment>
<dbReference type="Gene3D" id="1.10.630.10">
    <property type="entry name" value="Cytochrome P450"/>
    <property type="match status" value="1"/>
</dbReference>
<keyword evidence="6 15" id="KW-0349">Heme</keyword>
<evidence type="ECO:0000256" key="15">
    <source>
        <dbReference type="PIRSR" id="PIRSR602402-1"/>
    </source>
</evidence>
<dbReference type="Pfam" id="PF00078">
    <property type="entry name" value="RVT_1"/>
    <property type="match status" value="1"/>
</dbReference>
<evidence type="ECO:0000256" key="16">
    <source>
        <dbReference type="SAM" id="Phobius"/>
    </source>
</evidence>
<dbReference type="InterPro" id="IPR017972">
    <property type="entry name" value="Cyt_P450_CS"/>
</dbReference>
<evidence type="ECO:0000256" key="7">
    <source>
        <dbReference type="ARBA" id="ARBA00022723"/>
    </source>
</evidence>
<dbReference type="InterPro" id="IPR016024">
    <property type="entry name" value="ARM-type_fold"/>
</dbReference>
<evidence type="ECO:0000256" key="4">
    <source>
        <dbReference type="ARBA" id="ARBA00010617"/>
    </source>
</evidence>
<comment type="cofactor">
    <cofactor evidence="1 15">
        <name>heme</name>
        <dbReference type="ChEBI" id="CHEBI:30413"/>
    </cofactor>
</comment>
<dbReference type="InterPro" id="IPR001128">
    <property type="entry name" value="Cyt_P450"/>
</dbReference>
<evidence type="ECO:0000256" key="9">
    <source>
        <dbReference type="ARBA" id="ARBA00022848"/>
    </source>
</evidence>
<dbReference type="InterPro" id="IPR002402">
    <property type="entry name" value="Cyt_P450_E_grp-II"/>
</dbReference>
<dbReference type="EMBL" id="CAJHNJ030000004">
    <property type="protein sequence ID" value="CAG9096997.1"/>
    <property type="molecule type" value="Genomic_DNA"/>
</dbReference>
<evidence type="ECO:0000256" key="11">
    <source>
        <dbReference type="ARBA" id="ARBA00023004"/>
    </source>
</evidence>
<evidence type="ECO:0000256" key="6">
    <source>
        <dbReference type="ARBA" id="ARBA00022617"/>
    </source>
</evidence>
<dbReference type="PRINTS" id="PR00464">
    <property type="entry name" value="EP450II"/>
</dbReference>
<evidence type="ECO:0000259" key="17">
    <source>
        <dbReference type="PROSITE" id="PS50878"/>
    </source>
</evidence>
<keyword evidence="19" id="KW-1185">Reference proteome</keyword>
<evidence type="ECO:0000256" key="2">
    <source>
        <dbReference type="ARBA" id="ARBA00004174"/>
    </source>
</evidence>
<dbReference type="Proteomes" id="UP000653454">
    <property type="component" value="Unassembled WGS sequence"/>
</dbReference>
<evidence type="ECO:0000313" key="19">
    <source>
        <dbReference type="Proteomes" id="UP000653454"/>
    </source>
</evidence>
<dbReference type="PROSITE" id="PS50878">
    <property type="entry name" value="RT_POL"/>
    <property type="match status" value="1"/>
</dbReference>
<proteinExistence type="inferred from homology"/>
<dbReference type="InterPro" id="IPR050476">
    <property type="entry name" value="Insect_CytP450_Detox"/>
</dbReference>
<dbReference type="PANTHER" id="PTHR24292">
    <property type="entry name" value="CYTOCHROME P450"/>
    <property type="match status" value="1"/>
</dbReference>
<feature type="domain" description="Reverse transcriptase" evidence="17">
    <location>
        <begin position="1"/>
        <end position="203"/>
    </location>
</feature>
<dbReference type="GO" id="GO:0016712">
    <property type="term" value="F:oxidoreductase activity, acting on paired donors, with incorporation or reduction of molecular oxygen, reduced flavin or flavoprotein as one donor, and incorporation of one atom of oxygen"/>
    <property type="evidence" value="ECO:0007669"/>
    <property type="project" value="UniProtKB-EC"/>
</dbReference>
<comment type="similarity">
    <text evidence="4">Belongs to the cytochrome P450 family.</text>
</comment>
<evidence type="ECO:0000256" key="10">
    <source>
        <dbReference type="ARBA" id="ARBA00023002"/>
    </source>
</evidence>
<dbReference type="CDD" id="cd11056">
    <property type="entry name" value="CYP6-like"/>
    <property type="match status" value="1"/>
</dbReference>
<dbReference type="InterPro" id="IPR000477">
    <property type="entry name" value="RT_dom"/>
</dbReference>
<dbReference type="GO" id="GO:0020037">
    <property type="term" value="F:heme binding"/>
    <property type="evidence" value="ECO:0007669"/>
    <property type="project" value="InterPro"/>
</dbReference>
<keyword evidence="8" id="KW-0256">Endoplasmic reticulum</keyword>
<keyword evidence="16" id="KW-1133">Transmembrane helix</keyword>
<evidence type="ECO:0000256" key="8">
    <source>
        <dbReference type="ARBA" id="ARBA00022824"/>
    </source>
</evidence>
<dbReference type="EC" id="1.14.14.1" evidence="5"/>
<keyword evidence="7 15" id="KW-0479">Metal-binding</keyword>
<dbReference type="PRINTS" id="PR00385">
    <property type="entry name" value="P450"/>
</dbReference>
<organism evidence="18 19">
    <name type="scientific">Plutella xylostella</name>
    <name type="common">Diamondback moth</name>
    <name type="synonym">Plutella maculipennis</name>
    <dbReference type="NCBI Taxonomy" id="51655"/>
    <lineage>
        <taxon>Eukaryota</taxon>
        <taxon>Metazoa</taxon>
        <taxon>Ecdysozoa</taxon>
        <taxon>Arthropoda</taxon>
        <taxon>Hexapoda</taxon>
        <taxon>Insecta</taxon>
        <taxon>Pterygota</taxon>
        <taxon>Neoptera</taxon>
        <taxon>Endopterygota</taxon>
        <taxon>Lepidoptera</taxon>
        <taxon>Glossata</taxon>
        <taxon>Ditrysia</taxon>
        <taxon>Yponomeutoidea</taxon>
        <taxon>Plutellidae</taxon>
        <taxon>Plutella</taxon>
    </lineage>
</organism>
<dbReference type="GO" id="GO:0005789">
    <property type="term" value="C:endoplasmic reticulum membrane"/>
    <property type="evidence" value="ECO:0007669"/>
    <property type="project" value="UniProtKB-SubCell"/>
</dbReference>
<dbReference type="SUPFAM" id="SSF48371">
    <property type="entry name" value="ARM repeat"/>
    <property type="match status" value="1"/>
</dbReference>
<evidence type="ECO:0000256" key="5">
    <source>
        <dbReference type="ARBA" id="ARBA00012109"/>
    </source>
</evidence>
<comment type="caution">
    <text evidence="18">The sequence shown here is derived from an EMBL/GenBank/DDBJ whole genome shotgun (WGS) entry which is preliminary data.</text>
</comment>
<evidence type="ECO:0000256" key="13">
    <source>
        <dbReference type="ARBA" id="ARBA00023136"/>
    </source>
</evidence>
<dbReference type="Pfam" id="PF00067">
    <property type="entry name" value="p450"/>
    <property type="match status" value="1"/>
</dbReference>
<name>A0A8S4DEN4_PLUXY</name>
<dbReference type="FunFam" id="1.10.630.10:FF:000042">
    <property type="entry name" value="Cytochrome P450"/>
    <property type="match status" value="1"/>
</dbReference>
<dbReference type="PROSITE" id="PS00086">
    <property type="entry name" value="CYTOCHROME_P450"/>
    <property type="match status" value="1"/>
</dbReference>
<feature type="transmembrane region" description="Helical" evidence="16">
    <location>
        <begin position="871"/>
        <end position="896"/>
    </location>
</feature>
<gene>
    <name evidence="18" type="ORF">PLXY2_LOCUS1843</name>
</gene>
<evidence type="ECO:0000256" key="3">
    <source>
        <dbReference type="ARBA" id="ARBA00004406"/>
    </source>
</evidence>
<keyword evidence="13 16" id="KW-0472">Membrane</keyword>
<accession>A0A8S4DEN4</accession>
<dbReference type="InterPro" id="IPR036396">
    <property type="entry name" value="Cyt_P450_sf"/>
</dbReference>
<keyword evidence="16" id="KW-0812">Transmembrane</keyword>
<evidence type="ECO:0000313" key="18">
    <source>
        <dbReference type="EMBL" id="CAG9096997.1"/>
    </source>
</evidence>
<evidence type="ECO:0000256" key="1">
    <source>
        <dbReference type="ARBA" id="ARBA00001971"/>
    </source>
</evidence>
<keyword evidence="12" id="KW-0503">Monooxygenase</keyword>
<dbReference type="PANTHER" id="PTHR24292:SF54">
    <property type="entry name" value="CYP9F3-RELATED"/>
    <property type="match status" value="1"/>
</dbReference>
<keyword evidence="10" id="KW-0560">Oxidoreductase</keyword>
<keyword evidence="9" id="KW-0492">Microsome</keyword>
<feature type="binding site" description="axial binding residue" evidence="15">
    <location>
        <position position="1309"/>
    </location>
    <ligand>
        <name>heme</name>
        <dbReference type="ChEBI" id="CHEBI:30413"/>
    </ligand>
    <ligandPart>
        <name>Fe</name>
        <dbReference type="ChEBI" id="CHEBI:18248"/>
    </ligandPart>
</feature>
<reference evidence="18" key="1">
    <citation type="submission" date="2020-11" db="EMBL/GenBank/DDBJ databases">
        <authorList>
            <person name="Whiteford S."/>
        </authorList>
    </citation>
    <scope>NUCLEOTIDE SEQUENCE</scope>
</reference>
<protein>
    <recommendedName>
        <fullName evidence="5">unspecific monooxygenase</fullName>
        <ecNumber evidence="5">1.14.14.1</ecNumber>
    </recommendedName>
</protein>
<sequence>MADHYCTTVALSSPELRRCMVPPTSAAAQPPLGAGGAAARGGGTTRRFIDNKLAFDTLRHETLLEAMAECGVSGPINSWYREYLLERSFRVRVGQGYSGAQSAAGRGVPQGSGCGPLCYLMHVNSLCNVIRHCSSYMFADDLCTLRAGRDMDEVTPLVQEDIDNITRWAHDNGIVINSDKTNLIVIQSPYSCIPKIPYEEKFLPPKESLRSDVLLSALRRVECADFNVDFSKTTPKSPQTSGLIQILDVLKQDITLDEEGHGLATHSIHVEPALEPSLRRATLQQLSVLMMKSELHETFESYDGIKIVVAILRLSLLVDDFLAFPECAISCVSILNSICYGSRHSLAKITDLPALLLRVILIFPANEATVQMASQVLAVLAWAGFTLQELDKDRNRVLALPRSVVQRTNLPFPAQEYWRTSPNTVHSSIEWLQSEEDYRSAIRVHWSFAWNGTRILRDAPPPPGPLSLRPTAHDVATLQSACPVYASSRVLLLLQNATSHLQVNEALALLSGYTHLVSASSVETSEFAALPWKVTLSRFLTAPPASPRDIVLLTTLLKFVIDYMDHVPSDGGTKEWIKSSFIDSSASMVTLLSRDQLYPQQSLQDNIEVTQLHIHIVKVLLRCVVLMDWEKDGDIGKRESLLKILLACLERIDLKNFHMLGYLNELMRCIRYITNSPLTILSEDTSTDCLRLMARTLAVCGGGAGRKGQGCRLDGVITLLALLRGFQERQVPVQRWGSFFDGATVRSIVSSATCARAKLRAGALSVLAALAHHAAILPHLTDAIPAPSISGFAAAIFAEKREANAVRAGAATLLTALCARSSSHSDRECTTAPAGGYQPFTRAPRTAAHSYAALFTNRPLAPSHANANQTVIMYLSVVLLVLILTLLLLLTVFHYTTSARKYWLHRNVPYREPCPLFGNFGATFTMKRSYSKMLEYFYTTFRHEKFVGLFQARRPTLMLIDLDVIKSVMSTEFSCFSDRIMVTTDTKREPLLRNLANMSGAEWRAMRHVVTPTFSSAKMKAMFPLVTECSETLRQVLLQQPLDEVDVGSLMSRFTTDVIGSCAFGVDPGSLKDPNSPFHKMSQRMFKTSRSAILKRYCRAFFPRLFKLLNLRTYSPDVEVFFTSIISQVLEERRRNKTERKDFLQLMLNVQSTEKEVTMTDTLITSNSFIFMLAGLESTATNLSFCLYELAKNQDLQATIREEILSCLGSHGGLSYEAVSAMRLTTQAVLETLRLHPSNPITTRMCTAPCTLPGTRLTLQPKENILIPLICVQRDPSLFPEPDKFDPDRFKDDVSPPGFLAFGEGPRSCPGGRFAQLMALAGLAAILSEFTVEPCAKTTPTIEYDPRSVMLKNKGGIWLRFSRLKKTTADV</sequence>
<keyword evidence="11 15" id="KW-0408">Iron</keyword>
<dbReference type="GO" id="GO:0005506">
    <property type="term" value="F:iron ion binding"/>
    <property type="evidence" value="ECO:0007669"/>
    <property type="project" value="InterPro"/>
</dbReference>
<evidence type="ECO:0000256" key="12">
    <source>
        <dbReference type="ARBA" id="ARBA00023033"/>
    </source>
</evidence>